<organism evidence="1">
    <name type="scientific">Anguilla anguilla</name>
    <name type="common">European freshwater eel</name>
    <name type="synonym">Muraena anguilla</name>
    <dbReference type="NCBI Taxonomy" id="7936"/>
    <lineage>
        <taxon>Eukaryota</taxon>
        <taxon>Metazoa</taxon>
        <taxon>Chordata</taxon>
        <taxon>Craniata</taxon>
        <taxon>Vertebrata</taxon>
        <taxon>Euteleostomi</taxon>
        <taxon>Actinopterygii</taxon>
        <taxon>Neopterygii</taxon>
        <taxon>Teleostei</taxon>
        <taxon>Anguilliformes</taxon>
        <taxon>Anguillidae</taxon>
        <taxon>Anguilla</taxon>
    </lineage>
</organism>
<accession>A0A0E9P773</accession>
<sequence length="36" mass="4169">MINFLPKGNIEPLARMVIHCVDLPRRAIWLALPEQI</sequence>
<reference evidence="1" key="2">
    <citation type="journal article" date="2015" name="Fish Shellfish Immunol.">
        <title>Early steps in the European eel (Anguilla anguilla)-Vibrio vulnificus interaction in the gills: Role of the RtxA13 toxin.</title>
        <authorList>
            <person name="Callol A."/>
            <person name="Pajuelo D."/>
            <person name="Ebbesson L."/>
            <person name="Teles M."/>
            <person name="MacKenzie S."/>
            <person name="Amaro C."/>
        </authorList>
    </citation>
    <scope>NUCLEOTIDE SEQUENCE</scope>
</reference>
<evidence type="ECO:0000313" key="1">
    <source>
        <dbReference type="EMBL" id="JAG99707.1"/>
    </source>
</evidence>
<protein>
    <submittedName>
        <fullName evidence="1">Uncharacterized protein</fullName>
    </submittedName>
</protein>
<dbReference type="EMBL" id="GBXM01108869">
    <property type="protein sequence ID" value="JAG99707.1"/>
    <property type="molecule type" value="Transcribed_RNA"/>
</dbReference>
<reference evidence="1" key="1">
    <citation type="submission" date="2014-11" db="EMBL/GenBank/DDBJ databases">
        <authorList>
            <person name="Amaro Gonzalez C."/>
        </authorList>
    </citation>
    <scope>NUCLEOTIDE SEQUENCE</scope>
</reference>
<proteinExistence type="predicted"/>
<name>A0A0E9P773_ANGAN</name>
<dbReference type="AlphaFoldDB" id="A0A0E9P773"/>